<dbReference type="Pfam" id="PF00078">
    <property type="entry name" value="RVT_1"/>
    <property type="match status" value="1"/>
</dbReference>
<evidence type="ECO:0000259" key="2">
    <source>
        <dbReference type="PROSITE" id="PS50878"/>
    </source>
</evidence>
<dbReference type="EMBL" id="OOIL02005375">
    <property type="protein sequence ID" value="VFQ94511.1"/>
    <property type="molecule type" value="Genomic_DNA"/>
</dbReference>
<dbReference type="PANTHER" id="PTHR33710">
    <property type="entry name" value="BNAC02G09200D PROTEIN"/>
    <property type="match status" value="1"/>
</dbReference>
<dbReference type="PROSITE" id="PS50878">
    <property type="entry name" value="RT_POL"/>
    <property type="match status" value="1"/>
</dbReference>
<dbReference type="OrthoDB" id="415822at2759"/>
<name>A0A484MZP9_9ASTE</name>
<dbReference type="InterPro" id="IPR000477">
    <property type="entry name" value="RT_dom"/>
</dbReference>
<organism evidence="3 4">
    <name type="scientific">Cuscuta campestris</name>
    <dbReference type="NCBI Taxonomy" id="132261"/>
    <lineage>
        <taxon>Eukaryota</taxon>
        <taxon>Viridiplantae</taxon>
        <taxon>Streptophyta</taxon>
        <taxon>Embryophyta</taxon>
        <taxon>Tracheophyta</taxon>
        <taxon>Spermatophyta</taxon>
        <taxon>Magnoliopsida</taxon>
        <taxon>eudicotyledons</taxon>
        <taxon>Gunneridae</taxon>
        <taxon>Pentapetalae</taxon>
        <taxon>asterids</taxon>
        <taxon>lamiids</taxon>
        <taxon>Solanales</taxon>
        <taxon>Convolvulaceae</taxon>
        <taxon>Cuscuteae</taxon>
        <taxon>Cuscuta</taxon>
        <taxon>Cuscuta subgen. Grammica</taxon>
        <taxon>Cuscuta sect. Cleistogrammica</taxon>
    </lineage>
</organism>
<protein>
    <recommendedName>
        <fullName evidence="2">Reverse transcriptase domain-containing protein</fullName>
    </recommendedName>
</protein>
<dbReference type="InterPro" id="IPR005135">
    <property type="entry name" value="Endo/exonuclease/phosphatase"/>
</dbReference>
<dbReference type="PANTHER" id="PTHR33710:SF13">
    <property type="entry name" value="ENDONUCLEASE_EXONUCLEASE_PHOSPHATASE FAMILY PROTEIN"/>
    <property type="match status" value="1"/>
</dbReference>
<dbReference type="Pfam" id="PF03372">
    <property type="entry name" value="Exo_endo_phos"/>
    <property type="match status" value="1"/>
</dbReference>
<evidence type="ECO:0000313" key="3">
    <source>
        <dbReference type="EMBL" id="VFQ94511.1"/>
    </source>
</evidence>
<evidence type="ECO:0000313" key="4">
    <source>
        <dbReference type="Proteomes" id="UP000595140"/>
    </source>
</evidence>
<dbReference type="InterPro" id="IPR036691">
    <property type="entry name" value="Endo/exonu/phosph_ase_sf"/>
</dbReference>
<feature type="domain" description="Reverse transcriptase" evidence="2">
    <location>
        <begin position="728"/>
        <end position="876"/>
    </location>
</feature>
<dbReference type="GO" id="GO:0003824">
    <property type="term" value="F:catalytic activity"/>
    <property type="evidence" value="ECO:0007669"/>
    <property type="project" value="InterPro"/>
</dbReference>
<gene>
    <name evidence="3" type="ORF">CCAM_LOCUS36287</name>
</gene>
<reference evidence="3 4" key="1">
    <citation type="submission" date="2018-04" db="EMBL/GenBank/DDBJ databases">
        <authorList>
            <person name="Vogel A."/>
        </authorList>
    </citation>
    <scope>NUCLEOTIDE SEQUENCE [LARGE SCALE GENOMIC DNA]</scope>
</reference>
<dbReference type="Proteomes" id="UP000595140">
    <property type="component" value="Unassembled WGS sequence"/>
</dbReference>
<accession>A0A484MZP9</accession>
<sequence length="876" mass="99502">MITQLIGIEGREPEYALKWISLNQPLPSCTSGWVVSFYVFKWTRDYSPKSESPIFPVWVTLDMLPLHLIDYQALFSIATLLGRPVKVDDYTINRDRREGARICIEMDISEPAPTKLHIRMGGKDIYTNCKYEEKPSYCQKCQSMGHAETQHSHQQVAQPTGKVPSGKGPGGSCKETEASWQMVKRKKTNGKQKVQLHKKLVEYGPKKFEWKIKFSEPQFNKFAPLNLMDLSVNQLGTNTKNHLPCCELETTIRQLLDLQPLTNNEHSGNSLSSFPSLKEAKEYINKSEAQTKEKLQEATIEKKTKSNGDTCRFSLDDCLYNHSPEKGLAMLVDELQLPSQTEDEETLKEIGRHSDDDDTEDVIDSSELKPQHFKIPAKNATPISAPRKKKSKKEVDASQIGDDFSLYNMKEDTQWVNCDLIDTSTKESYRVTTVYGKHKGAERRDLWAGLVNLIPSCKWIVGGDFNITTACSEHSGRNIPRHIDMEEFKDCLDSCGLVTPHTVGSVFTWSGNRSNGRVMRRLDRALVNNFMMEDFEDICIKHLSKTSSDHKPVLLICSKAPLGGPKPFRFLDAWLNHPTFLKMVSNYWDKTSNHGGMAGLVMKLKGLKGQMKEWNSNTFGNIINKLKEAEQATIQAQENYEREPSSENREQENKTKAQLIVATNNELNFWKQKANRKDVSMDPVLDHLEVTITEHDNTKLSKIPTPEEIKEQACWHIIKEDVISATQEFFIGIPIPKSYGSTFLTLIPKTDNPTSFGEYRPISLSSFMSKINTRILADRLQNLLPKFISSEQTGFQRGMGVDEQILLVEEMVHKIDSKIRGGNVILKLDMAKAFDNMEWSYIQGVLNKLGFSDHNQKLLMANLKDTFISIMINGSP</sequence>
<dbReference type="AlphaFoldDB" id="A0A484MZP9"/>
<dbReference type="Gene3D" id="3.60.10.10">
    <property type="entry name" value="Endonuclease/exonuclease/phosphatase"/>
    <property type="match status" value="1"/>
</dbReference>
<dbReference type="SUPFAM" id="SSF56219">
    <property type="entry name" value="DNase I-like"/>
    <property type="match status" value="1"/>
</dbReference>
<proteinExistence type="predicted"/>
<feature type="region of interest" description="Disordered" evidence="1">
    <location>
        <begin position="338"/>
        <end position="396"/>
    </location>
</feature>
<evidence type="ECO:0000256" key="1">
    <source>
        <dbReference type="SAM" id="MobiDB-lite"/>
    </source>
</evidence>
<feature type="region of interest" description="Disordered" evidence="1">
    <location>
        <begin position="153"/>
        <end position="178"/>
    </location>
</feature>
<keyword evidence="4" id="KW-1185">Reference proteome</keyword>